<protein>
    <submittedName>
        <fullName evidence="2">Uncharacterized protein</fullName>
    </submittedName>
</protein>
<evidence type="ECO:0000256" key="1">
    <source>
        <dbReference type="SAM" id="Phobius"/>
    </source>
</evidence>
<feature type="transmembrane region" description="Helical" evidence="1">
    <location>
        <begin position="25"/>
        <end position="47"/>
    </location>
</feature>
<keyword evidence="1" id="KW-1133">Transmembrane helix</keyword>
<evidence type="ECO:0000313" key="2">
    <source>
        <dbReference type="EMBL" id="RIY34362.1"/>
    </source>
</evidence>
<organism evidence="2 3">
    <name type="scientific">Psittacicella gerlachiana</name>
    <dbReference type="NCBI Taxonomy" id="2028574"/>
    <lineage>
        <taxon>Bacteria</taxon>
        <taxon>Pseudomonadati</taxon>
        <taxon>Pseudomonadota</taxon>
        <taxon>Gammaproteobacteria</taxon>
        <taxon>Pasteurellales</taxon>
        <taxon>Psittacicellaceae</taxon>
        <taxon>Psittacicella</taxon>
    </lineage>
</organism>
<proteinExistence type="predicted"/>
<dbReference type="Proteomes" id="UP000265964">
    <property type="component" value="Unassembled WGS sequence"/>
</dbReference>
<dbReference type="AlphaFoldDB" id="A0A3A1Y827"/>
<gene>
    <name evidence="2" type="ORF">CKF59_05530</name>
</gene>
<keyword evidence="1" id="KW-0812">Transmembrane</keyword>
<evidence type="ECO:0000313" key="3">
    <source>
        <dbReference type="Proteomes" id="UP000265964"/>
    </source>
</evidence>
<reference evidence="2 3" key="1">
    <citation type="submission" date="2017-08" db="EMBL/GenBank/DDBJ databases">
        <title>Reclassification of Bisgaard taxon 37 and 44.</title>
        <authorList>
            <person name="Christensen H."/>
        </authorList>
    </citation>
    <scope>NUCLEOTIDE SEQUENCE [LARGE SCALE GENOMIC DNA]</scope>
    <source>
        <strain evidence="2 3">EEAB3T1</strain>
    </source>
</reference>
<keyword evidence="3" id="KW-1185">Reference proteome</keyword>
<sequence>GKNFQQIVFGDLPGIKELTTKEFNIVNWSFIIVSAVSLIITIYAYFYLSDVAFLELKTFWLPLVGVLYVVPVIYFLMKKENLDKKF</sequence>
<feature type="transmembrane region" description="Helical" evidence="1">
    <location>
        <begin position="59"/>
        <end position="77"/>
    </location>
</feature>
<name>A0A3A1Y827_9GAMM</name>
<dbReference type="RefSeq" id="WP_222985615.1">
    <property type="nucleotide sequence ID" value="NZ_NRJF01000165.1"/>
</dbReference>
<comment type="caution">
    <text evidence="2">The sequence shown here is derived from an EMBL/GenBank/DDBJ whole genome shotgun (WGS) entry which is preliminary data.</text>
</comment>
<dbReference type="EMBL" id="NRJF01000165">
    <property type="protein sequence ID" value="RIY34362.1"/>
    <property type="molecule type" value="Genomic_DNA"/>
</dbReference>
<accession>A0A3A1Y827</accession>
<feature type="non-terminal residue" evidence="2">
    <location>
        <position position="1"/>
    </location>
</feature>
<keyword evidence="1" id="KW-0472">Membrane</keyword>